<accession>A0A0V1FYH3</accession>
<dbReference type="EMBL" id="JYDT01000016">
    <property type="protein sequence ID" value="KRY91038.1"/>
    <property type="molecule type" value="Genomic_DNA"/>
</dbReference>
<dbReference type="OrthoDB" id="6337960at2759"/>
<evidence type="ECO:0000313" key="5">
    <source>
        <dbReference type="Proteomes" id="UP000054995"/>
    </source>
</evidence>
<reference evidence="4 5" key="1">
    <citation type="submission" date="2015-01" db="EMBL/GenBank/DDBJ databases">
        <title>Evolution of Trichinella species and genotypes.</title>
        <authorList>
            <person name="Korhonen P.K."/>
            <person name="Edoardo P."/>
            <person name="Giuseppe L.R."/>
            <person name="Gasser R.B."/>
        </authorList>
    </citation>
    <scope>NUCLEOTIDE SEQUENCE [LARGE SCALE GENOMIC DNA]</scope>
    <source>
        <strain evidence="2">ISS141</strain>
        <strain evidence="3">ISS470</strain>
    </source>
</reference>
<organism evidence="3 5">
    <name type="scientific">Trichinella pseudospiralis</name>
    <name type="common">Parasitic roundworm</name>
    <dbReference type="NCBI Taxonomy" id="6337"/>
    <lineage>
        <taxon>Eukaryota</taxon>
        <taxon>Metazoa</taxon>
        <taxon>Ecdysozoa</taxon>
        <taxon>Nematoda</taxon>
        <taxon>Enoplea</taxon>
        <taxon>Dorylaimia</taxon>
        <taxon>Trichinellida</taxon>
        <taxon>Trichinellidae</taxon>
        <taxon>Trichinella</taxon>
    </lineage>
</organism>
<dbReference type="Proteomes" id="UP000054815">
    <property type="component" value="Unassembled WGS sequence"/>
</dbReference>
<gene>
    <name evidence="3" type="ORF">T4D_14766</name>
    <name evidence="2" type="ORF">T4E_7833</name>
</gene>
<sequence length="119" mass="13429">MGAILTKYWKLLDECPDKSLTPNNVKSDSIARLLENDPRSPSTGIVRTPIEVNQTPQENADESPTTLGTCESTSTTPVFSARKLKTEKLHRRLIESKLFRKKNMDSSFQKNSIIESEFT</sequence>
<feature type="compositionally biased region" description="Low complexity" evidence="1">
    <location>
        <begin position="65"/>
        <end position="74"/>
    </location>
</feature>
<dbReference type="AlphaFoldDB" id="A0A0V1FYH3"/>
<dbReference type="EMBL" id="JYDU01000010">
    <property type="protein sequence ID" value="KRY00104.1"/>
    <property type="molecule type" value="Genomic_DNA"/>
</dbReference>
<feature type="region of interest" description="Disordered" evidence="1">
    <location>
        <begin position="31"/>
        <end position="74"/>
    </location>
</feature>
<name>A0A0V1FYH3_TRIPS</name>
<feature type="compositionally biased region" description="Polar residues" evidence="1">
    <location>
        <begin position="39"/>
        <end position="64"/>
    </location>
</feature>
<dbReference type="Proteomes" id="UP000054995">
    <property type="component" value="Unassembled WGS sequence"/>
</dbReference>
<comment type="caution">
    <text evidence="3">The sequence shown here is derived from an EMBL/GenBank/DDBJ whole genome shotgun (WGS) entry which is preliminary data.</text>
</comment>
<evidence type="ECO:0000313" key="4">
    <source>
        <dbReference type="Proteomes" id="UP000054815"/>
    </source>
</evidence>
<evidence type="ECO:0000256" key="1">
    <source>
        <dbReference type="SAM" id="MobiDB-lite"/>
    </source>
</evidence>
<protein>
    <submittedName>
        <fullName evidence="3">Uncharacterized protein</fullName>
    </submittedName>
</protein>
<evidence type="ECO:0000313" key="3">
    <source>
        <dbReference type="EMBL" id="KRY91038.1"/>
    </source>
</evidence>
<keyword evidence="5" id="KW-1185">Reference proteome</keyword>
<evidence type="ECO:0000313" key="2">
    <source>
        <dbReference type="EMBL" id="KRY00104.1"/>
    </source>
</evidence>
<proteinExistence type="predicted"/>